<feature type="transmembrane region" description="Helical" evidence="4">
    <location>
        <begin position="12"/>
        <end position="32"/>
    </location>
</feature>
<dbReference type="PANTHER" id="PTHR43531:SF11">
    <property type="entry name" value="METHYL-ACCEPTING CHEMOTAXIS PROTEIN 3"/>
    <property type="match status" value="1"/>
</dbReference>
<keyword evidence="4" id="KW-0472">Membrane</keyword>
<evidence type="ECO:0000256" key="3">
    <source>
        <dbReference type="PROSITE-ProRule" id="PRU00284"/>
    </source>
</evidence>
<dbReference type="PROSITE" id="PS50111">
    <property type="entry name" value="CHEMOTAXIS_TRANSDUC_2"/>
    <property type="match status" value="1"/>
</dbReference>
<comment type="similarity">
    <text evidence="2">Belongs to the methyl-accepting chemotaxis (MCP) protein family.</text>
</comment>
<evidence type="ECO:0000259" key="5">
    <source>
        <dbReference type="PROSITE" id="PS50111"/>
    </source>
</evidence>
<dbReference type="AlphaFoldDB" id="A0A2S9STN8"/>
<evidence type="ECO:0000256" key="2">
    <source>
        <dbReference type="ARBA" id="ARBA00029447"/>
    </source>
</evidence>
<dbReference type="GO" id="GO:0007165">
    <property type="term" value="P:signal transduction"/>
    <property type="evidence" value="ECO:0007669"/>
    <property type="project" value="UniProtKB-KW"/>
</dbReference>
<proteinExistence type="inferred from homology"/>
<dbReference type="Pfam" id="PF00015">
    <property type="entry name" value="MCPsignal"/>
    <property type="match status" value="1"/>
</dbReference>
<organism evidence="6 7">
    <name type="scientific">Aliarcobacter cryaerophilus</name>
    <dbReference type="NCBI Taxonomy" id="28198"/>
    <lineage>
        <taxon>Bacteria</taxon>
        <taxon>Pseudomonadati</taxon>
        <taxon>Campylobacterota</taxon>
        <taxon>Epsilonproteobacteria</taxon>
        <taxon>Campylobacterales</taxon>
        <taxon>Arcobacteraceae</taxon>
        <taxon>Aliarcobacter</taxon>
    </lineage>
</organism>
<keyword evidence="4" id="KW-1133">Transmembrane helix</keyword>
<dbReference type="GO" id="GO:0016020">
    <property type="term" value="C:membrane"/>
    <property type="evidence" value="ECO:0007669"/>
    <property type="project" value="InterPro"/>
</dbReference>
<comment type="caution">
    <text evidence="6">The sequence shown here is derived from an EMBL/GenBank/DDBJ whole genome shotgun (WGS) entry which is preliminary data.</text>
</comment>
<dbReference type="RefSeq" id="WP_105911705.1">
    <property type="nucleotide sequence ID" value="NZ_NXGH01000012.1"/>
</dbReference>
<evidence type="ECO:0000256" key="1">
    <source>
        <dbReference type="ARBA" id="ARBA00022500"/>
    </source>
</evidence>
<dbReference type="OrthoDB" id="5332496at2"/>
<keyword evidence="3" id="KW-0807">Transducer</keyword>
<dbReference type="EMBL" id="NXGH01000012">
    <property type="protein sequence ID" value="PRM89931.1"/>
    <property type="molecule type" value="Genomic_DNA"/>
</dbReference>
<dbReference type="SUPFAM" id="SSF58104">
    <property type="entry name" value="Methyl-accepting chemotaxis protein (MCP) signaling domain"/>
    <property type="match status" value="1"/>
</dbReference>
<sequence>MLKNLDTRKKLYFFPILFIIIAAISSIIYLYFIDIAHKRNAAALTSEKFVLDIAKTRISVYQFLREATPKNENILIENIKYLKSSLEESSKSLVDVKNKELASKTLSLIDKYVELFKVYSKNKIEDYNNNILEESDTLKQNIAAMAKIGLEMEENIHKINESAVKLRDEAYVTLDRNLMIIMTLATILFIVISVLLANNIINSLNSFKDGLLGFFAYLNREASDTTLLDESNKDEFGQMAKVVNVNILKTKAGIEEDRRLIDETISVLGEFEQGDLCQRLNTKVSNPALMQLSTVINGMGDVLEKNIENILDVLEKYSSYNYLSKVSTNGLKEKLLALANGVNGLGDSITSMLKENKSNGLTLDESSMILLANVDKLNISSNEAAASLEETAAALEEITSNIRNNTESIAKMSQLSNGVTKAVNEGQAMANQTTTAMDEINTQVNLVNEAIGVIDNIAFQTNILSLNAAVEAATAGEAGKGFAVVAQEVRNLATRSAEAAKEIKAIVERATVKANEGKEIATNMIEGYKNLNSNISSTMNLISDIENASKEQLLGIEQINDAVNQLDQQTQQNAMVASQSHDIALSTDEIAKLIVQDANQKEFEGKNEVKAKDVGIKKEVKEHIIASTPKKIIKPKSNINSTKEITSSSSNDEWESF</sequence>
<accession>A0A2S9STN8</accession>
<evidence type="ECO:0000313" key="7">
    <source>
        <dbReference type="Proteomes" id="UP000238649"/>
    </source>
</evidence>
<feature type="domain" description="Methyl-accepting transducer" evidence="5">
    <location>
        <begin position="359"/>
        <end position="588"/>
    </location>
</feature>
<keyword evidence="4" id="KW-0812">Transmembrane</keyword>
<dbReference type="GO" id="GO:0006935">
    <property type="term" value="P:chemotaxis"/>
    <property type="evidence" value="ECO:0007669"/>
    <property type="project" value="UniProtKB-KW"/>
</dbReference>
<gene>
    <name evidence="6" type="ORF">CJ671_05435</name>
</gene>
<reference evidence="6 7" key="1">
    <citation type="submission" date="2017-09" db="EMBL/GenBank/DDBJ databases">
        <title>Reassesment of A. cryaerophilus.</title>
        <authorList>
            <person name="Perez-Cataluna A."/>
            <person name="Collado L."/>
            <person name="Salgado O."/>
            <person name="Lefinanco V."/>
            <person name="Figueras M.J."/>
        </authorList>
    </citation>
    <scope>NUCLEOTIDE SEQUENCE [LARGE SCALE GENOMIC DNA]</scope>
    <source>
        <strain evidence="6 7">LMG 9871</strain>
    </source>
</reference>
<dbReference type="PANTHER" id="PTHR43531">
    <property type="entry name" value="PROTEIN ICFG"/>
    <property type="match status" value="1"/>
</dbReference>
<dbReference type="InterPro" id="IPR004089">
    <property type="entry name" value="MCPsignal_dom"/>
</dbReference>
<evidence type="ECO:0000313" key="6">
    <source>
        <dbReference type="EMBL" id="PRM89931.1"/>
    </source>
</evidence>
<feature type="transmembrane region" description="Helical" evidence="4">
    <location>
        <begin position="177"/>
        <end position="197"/>
    </location>
</feature>
<protein>
    <submittedName>
        <fullName evidence="6">Chemotaxis protein</fullName>
    </submittedName>
</protein>
<name>A0A2S9STN8_9BACT</name>
<keyword evidence="1" id="KW-0145">Chemotaxis</keyword>
<dbReference type="Proteomes" id="UP000238649">
    <property type="component" value="Unassembled WGS sequence"/>
</dbReference>
<dbReference type="InterPro" id="IPR051310">
    <property type="entry name" value="MCP_chemotaxis"/>
</dbReference>
<evidence type="ECO:0000256" key="4">
    <source>
        <dbReference type="SAM" id="Phobius"/>
    </source>
</evidence>
<dbReference type="Gene3D" id="1.10.287.950">
    <property type="entry name" value="Methyl-accepting chemotaxis protein"/>
    <property type="match status" value="1"/>
</dbReference>
<dbReference type="SMART" id="SM00283">
    <property type="entry name" value="MA"/>
    <property type="match status" value="1"/>
</dbReference>